<name>A0A8B7N2V4_HYAAZ</name>
<evidence type="ECO:0000313" key="5">
    <source>
        <dbReference type="RefSeq" id="XP_018007758.1"/>
    </source>
</evidence>
<feature type="signal peptide" evidence="2">
    <location>
        <begin position="1"/>
        <end position="24"/>
    </location>
</feature>
<evidence type="ECO:0000259" key="3">
    <source>
        <dbReference type="PROSITE" id="PS50015"/>
    </source>
</evidence>
<evidence type="ECO:0000313" key="4">
    <source>
        <dbReference type="Proteomes" id="UP000694843"/>
    </source>
</evidence>
<feature type="domain" description="Saposin B-type" evidence="3">
    <location>
        <begin position="65"/>
        <end position="170"/>
    </location>
</feature>
<gene>
    <name evidence="5" type="primary">LOC108665510</name>
</gene>
<evidence type="ECO:0000256" key="2">
    <source>
        <dbReference type="SAM" id="SignalP"/>
    </source>
</evidence>
<proteinExistence type="predicted"/>
<dbReference type="RefSeq" id="XP_018007758.1">
    <property type="nucleotide sequence ID" value="XM_018152269.2"/>
</dbReference>
<dbReference type="InterPro" id="IPR008139">
    <property type="entry name" value="SaposinB_dom"/>
</dbReference>
<protein>
    <submittedName>
        <fullName evidence="5">Uncharacterized protein LOC108665510</fullName>
    </submittedName>
</protein>
<evidence type="ECO:0000256" key="1">
    <source>
        <dbReference type="ARBA" id="ARBA00023157"/>
    </source>
</evidence>
<dbReference type="OrthoDB" id="6364453at2759"/>
<dbReference type="PROSITE" id="PS50015">
    <property type="entry name" value="SAP_B"/>
    <property type="match status" value="1"/>
</dbReference>
<dbReference type="KEGG" id="hazt:108665510"/>
<reference evidence="5" key="1">
    <citation type="submission" date="2025-08" db="UniProtKB">
        <authorList>
            <consortium name="RefSeq"/>
        </authorList>
    </citation>
    <scope>IDENTIFICATION</scope>
    <source>
        <tissue evidence="5">Whole organism</tissue>
    </source>
</reference>
<accession>A0A8B7N2V4</accession>
<sequence length="190" mass="21125">MASSYQRTFHCLIKLLSLILAVSCIKSSNAPKKSEVLSEIQVNADGQIVYGPKAEIPADKLFQDPAAFCEGCYGLVMEVSKLLDKWEAEEGSMKDHVDTACFTACNVHKLNSYVLSPPKMVKLCTGILGHYEEALTTSLLLAYTRYEKPSPEQLTKMVCREAVPACRTGVQPMSVTRKEDRMKKEKAQEL</sequence>
<keyword evidence="2" id="KW-0732">Signal</keyword>
<dbReference type="OMA" id="TWRFELE"/>
<organism evidence="4 5">
    <name type="scientific">Hyalella azteca</name>
    <name type="common">Amphipod</name>
    <dbReference type="NCBI Taxonomy" id="294128"/>
    <lineage>
        <taxon>Eukaryota</taxon>
        <taxon>Metazoa</taxon>
        <taxon>Ecdysozoa</taxon>
        <taxon>Arthropoda</taxon>
        <taxon>Crustacea</taxon>
        <taxon>Multicrustacea</taxon>
        <taxon>Malacostraca</taxon>
        <taxon>Eumalacostraca</taxon>
        <taxon>Peracarida</taxon>
        <taxon>Amphipoda</taxon>
        <taxon>Senticaudata</taxon>
        <taxon>Talitrida</taxon>
        <taxon>Talitroidea</taxon>
        <taxon>Hyalellidae</taxon>
        <taxon>Hyalella</taxon>
    </lineage>
</organism>
<keyword evidence="1" id="KW-1015">Disulfide bond</keyword>
<feature type="chain" id="PRO_5034119800" evidence="2">
    <location>
        <begin position="25"/>
        <end position="190"/>
    </location>
</feature>
<dbReference type="Proteomes" id="UP000694843">
    <property type="component" value="Unplaced"/>
</dbReference>
<dbReference type="GeneID" id="108665510"/>
<keyword evidence="4" id="KW-1185">Reference proteome</keyword>
<dbReference type="AlphaFoldDB" id="A0A8B7N2V4"/>